<name>A0A9Q8SQR5_9PEZI</name>
<evidence type="ECO:0000256" key="1">
    <source>
        <dbReference type="SAM" id="MobiDB-lite"/>
    </source>
</evidence>
<gene>
    <name evidence="2" type="ORF">CLUP02_07308</name>
</gene>
<feature type="compositionally biased region" description="Polar residues" evidence="1">
    <location>
        <begin position="17"/>
        <end position="45"/>
    </location>
</feature>
<dbReference type="Proteomes" id="UP000830671">
    <property type="component" value="Chromosome 4"/>
</dbReference>
<dbReference type="PANTHER" id="PTHR31687">
    <property type="match status" value="1"/>
</dbReference>
<dbReference type="EMBL" id="CP019476">
    <property type="protein sequence ID" value="UQC81822.1"/>
    <property type="molecule type" value="Genomic_DNA"/>
</dbReference>
<accession>A0A9Q8SQR5</accession>
<protein>
    <recommendedName>
        <fullName evidence="4">DUF1308 domain-containing protein</fullName>
    </recommendedName>
</protein>
<feature type="compositionally biased region" description="Basic and acidic residues" evidence="1">
    <location>
        <begin position="1058"/>
        <end position="1080"/>
    </location>
</feature>
<dbReference type="RefSeq" id="XP_049143446.1">
    <property type="nucleotide sequence ID" value="XM_049286303.1"/>
</dbReference>
<keyword evidence="3" id="KW-1185">Reference proteome</keyword>
<feature type="compositionally biased region" description="Low complexity" evidence="1">
    <location>
        <begin position="46"/>
        <end position="64"/>
    </location>
</feature>
<dbReference type="KEGG" id="clup:CLUP02_07308"/>
<evidence type="ECO:0000313" key="3">
    <source>
        <dbReference type="Proteomes" id="UP000830671"/>
    </source>
</evidence>
<evidence type="ECO:0000313" key="2">
    <source>
        <dbReference type="EMBL" id="UQC81822.1"/>
    </source>
</evidence>
<evidence type="ECO:0008006" key="4">
    <source>
        <dbReference type="Google" id="ProtNLM"/>
    </source>
</evidence>
<dbReference type="AlphaFoldDB" id="A0A9Q8SQR5"/>
<feature type="region of interest" description="Disordered" evidence="1">
    <location>
        <begin position="1"/>
        <end position="82"/>
    </location>
</feature>
<feature type="region of interest" description="Disordered" evidence="1">
    <location>
        <begin position="1049"/>
        <end position="1083"/>
    </location>
</feature>
<dbReference type="InterPro" id="IPR012469">
    <property type="entry name" value="DUF1688"/>
</dbReference>
<organism evidence="2 3">
    <name type="scientific">Colletotrichum lupini</name>
    <dbReference type="NCBI Taxonomy" id="145971"/>
    <lineage>
        <taxon>Eukaryota</taxon>
        <taxon>Fungi</taxon>
        <taxon>Dikarya</taxon>
        <taxon>Ascomycota</taxon>
        <taxon>Pezizomycotina</taxon>
        <taxon>Sordariomycetes</taxon>
        <taxon>Hypocreomycetidae</taxon>
        <taxon>Glomerellales</taxon>
        <taxon>Glomerellaceae</taxon>
        <taxon>Colletotrichum</taxon>
        <taxon>Colletotrichum acutatum species complex</taxon>
    </lineage>
</organism>
<sequence length="1103" mass="122860">MGLFSRKEKAPKASGKPSINTSNVSIASGASSIKSPPPRSTTMNRSSGTSTTPGTPLTPFSPTSIPKVDLPRPPDPQLDPAGYLRSLGAVRERSKIVTDKAIRNELKHFDVDMRKFPDVVTFVSQIIKRDYDAPYNSIPSHGRHQHFCVGGRDRIAQLLSTFPEDVDNSEKCRRMIDLFLVSVLLDAGAGTKWSYKSTENGRIYRRSEGIAVASLEMFKSGLFSSDSRNKFQVDKEGLRNLTVERVSAGLQSKPGNEMAGIEGRTQLLQRLANALTEKREYFGDSGRPGHMVDYLLSHPSTQASSMPIVILPTLWNVLMNGLMPIWPASRTSINGVSLGDAWPCQSMPQPPQSPTTSQFSPFPPSAQNSTAAWESILPFHKLTQWLCYSLMQPMQSLLRIHFAGVELLTGLPEYRNGGLFIDLGVLTLKAGDSERGLEHYDEYCRRTNVKPVEVAPMFEPSDDVIVEWRGVTVGFLDRLCAEVNKHMKNDLKGNQLTLAQILEAGSWKDQICIYARQHRESAHLHLRRRAEGMAIFPQFGPDPETSLLQQCQFIIHRITVLLDELEQLKAAIERRPASGHKPVAWNQAVPGLGFFERLIVSEKKHLEKMVAAYDDDGGEEEGVDTEALDSRIRLRLDASNYKFYETVWEVTKRCCELTGMRRDLSYKTVGGKSVSAVIDLVVNGGADWVKVVTTTERRLFYEMADAGWDWEEDFEDEGADEAMLEILRDETEDSIEVAKVARHMVAAARTSYQDYRRPRVRILMSRVSEGENDAVDHLLRLVRKMGGGDVDLVVETANGPGILTEATPPLEEAIANLVEADYYKDFTATVNVDCSVFMALASDFSHMAIGPDSELLRSKQHRIDATDEVENGPRLVNTLYPAITGRTLVCTREAADTFLKIVGDIGTEEEKARTRILFEKGEVPEAEGTDRDRARRVRLLQELSVYPVPEDLRLPVQIVDSVSWDDAQRMVAEGQLPAVALAVGKKGSGLNAMNVSSFLYGWKAKLTTVTSNWEAAKRLRTVIETNRVTGTEVGPHIWRIPFSRKLLAKPKVTPPGGGEKKDGEGWRLKTRQERKVEKEASLQSWISSEGTETVAKMTIDDGK</sequence>
<dbReference type="Pfam" id="PF07958">
    <property type="entry name" value="DUF1688"/>
    <property type="match status" value="1"/>
</dbReference>
<feature type="compositionally biased region" description="Basic and acidic residues" evidence="1">
    <location>
        <begin position="1"/>
        <end position="11"/>
    </location>
</feature>
<proteinExistence type="predicted"/>
<dbReference type="PANTHER" id="PTHR31687:SF3">
    <property type="entry name" value="PROTEIN URG3"/>
    <property type="match status" value="1"/>
</dbReference>
<reference evidence="2" key="1">
    <citation type="journal article" date="2021" name="Mol. Plant Microbe Interact.">
        <title>Complete Genome Sequence of the Plant-Pathogenic Fungus Colletotrichum lupini.</title>
        <authorList>
            <person name="Baroncelli R."/>
            <person name="Pensec F."/>
            <person name="Da Lio D."/>
            <person name="Boufleur T."/>
            <person name="Vicente I."/>
            <person name="Sarrocco S."/>
            <person name="Picot A."/>
            <person name="Baraldi E."/>
            <person name="Sukno S."/>
            <person name="Thon M."/>
            <person name="Le Floch G."/>
        </authorList>
    </citation>
    <scope>NUCLEOTIDE SEQUENCE</scope>
    <source>
        <strain evidence="2">IMI 504893</strain>
    </source>
</reference>
<dbReference type="GeneID" id="73341313"/>